<keyword evidence="1" id="KW-1133">Transmembrane helix</keyword>
<reference evidence="3" key="1">
    <citation type="journal article" date="2021" name="J. Hered.">
        <title>Genome Assembly of Salicaceae Populus deltoides (Eastern Cottonwood) I-69 Based on Nanopore Sequencing and Hi-C Technologies.</title>
        <authorList>
            <person name="Bai S."/>
            <person name="Wu H."/>
            <person name="Zhang J."/>
            <person name="Pan Z."/>
            <person name="Zhao W."/>
            <person name="Li Z."/>
            <person name="Tong C."/>
        </authorList>
    </citation>
    <scope>NUCLEOTIDE SEQUENCE</scope>
    <source>
        <tissue evidence="3">Leaf</tissue>
    </source>
</reference>
<gene>
    <name evidence="3" type="ORF">H0E87_010743</name>
</gene>
<feature type="domain" description="PARP catalytic" evidence="2">
    <location>
        <begin position="1"/>
        <end position="103"/>
    </location>
</feature>
<dbReference type="PANTHER" id="PTHR32263:SF19">
    <property type="entry name" value="OS03G0230300 PROTEIN"/>
    <property type="match status" value="1"/>
</dbReference>
<name>A0A8T2YUQ5_POPDE</name>
<dbReference type="Gene3D" id="3.90.228.10">
    <property type="match status" value="1"/>
</dbReference>
<accession>A0A8T2YUQ5</accession>
<dbReference type="InterPro" id="IPR044964">
    <property type="entry name" value="RCD1/SRO1-5"/>
</dbReference>
<feature type="transmembrane region" description="Helical" evidence="1">
    <location>
        <begin position="124"/>
        <end position="149"/>
    </location>
</feature>
<dbReference type="InterPro" id="IPR012317">
    <property type="entry name" value="Poly(ADP-ribose)pol_cat_dom"/>
</dbReference>
<dbReference type="EMBL" id="JACEGQ020000005">
    <property type="protein sequence ID" value="KAH8508716.1"/>
    <property type="molecule type" value="Genomic_DNA"/>
</dbReference>
<dbReference type="SUPFAM" id="SSF56399">
    <property type="entry name" value="ADP-ribosylation"/>
    <property type="match status" value="1"/>
</dbReference>
<evidence type="ECO:0000256" key="1">
    <source>
        <dbReference type="SAM" id="Phobius"/>
    </source>
</evidence>
<sequence>MIWVCVLSAKFSEADDNGEKHIIPCRAILGNVEKVVTGSQHYYPSGIEFYTGADDPKNHPKCYVVWSSVMNRHIIPECVVSFKSSINVPDHEKGKDGLFCFACLCFIVALGLSCVLTDRFHLPLYLYSVLPIFSSCIDSALYWAIAGVARCTGDKLLEMAKLGGVVLQKTGSALAFVYLIDSKIGIMMLGAVLDMQWHEEVSKALQGYDDRGYC</sequence>
<evidence type="ECO:0000313" key="4">
    <source>
        <dbReference type="Proteomes" id="UP000807159"/>
    </source>
</evidence>
<dbReference type="PROSITE" id="PS51059">
    <property type="entry name" value="PARP_CATALYTIC"/>
    <property type="match status" value="1"/>
</dbReference>
<keyword evidence="1" id="KW-0472">Membrane</keyword>
<dbReference type="GO" id="GO:0003950">
    <property type="term" value="F:NAD+ poly-ADP-ribosyltransferase activity"/>
    <property type="evidence" value="ECO:0007669"/>
    <property type="project" value="InterPro"/>
</dbReference>
<dbReference type="Proteomes" id="UP000807159">
    <property type="component" value="Chromosome 5"/>
</dbReference>
<protein>
    <recommendedName>
        <fullName evidence="2">PARP catalytic domain-containing protein</fullName>
    </recommendedName>
</protein>
<organism evidence="3 4">
    <name type="scientific">Populus deltoides</name>
    <name type="common">Eastern poplar</name>
    <name type="synonym">Eastern cottonwood</name>
    <dbReference type="NCBI Taxonomy" id="3696"/>
    <lineage>
        <taxon>Eukaryota</taxon>
        <taxon>Viridiplantae</taxon>
        <taxon>Streptophyta</taxon>
        <taxon>Embryophyta</taxon>
        <taxon>Tracheophyta</taxon>
        <taxon>Spermatophyta</taxon>
        <taxon>Magnoliopsida</taxon>
        <taxon>eudicotyledons</taxon>
        <taxon>Gunneridae</taxon>
        <taxon>Pentapetalae</taxon>
        <taxon>rosids</taxon>
        <taxon>fabids</taxon>
        <taxon>Malpighiales</taxon>
        <taxon>Salicaceae</taxon>
        <taxon>Saliceae</taxon>
        <taxon>Populus</taxon>
    </lineage>
</organism>
<comment type="caution">
    <text evidence="3">The sequence shown here is derived from an EMBL/GenBank/DDBJ whole genome shotgun (WGS) entry which is preliminary data.</text>
</comment>
<feature type="transmembrane region" description="Helical" evidence="1">
    <location>
        <begin position="98"/>
        <end position="118"/>
    </location>
</feature>
<feature type="transmembrane region" description="Helical" evidence="1">
    <location>
        <begin position="170"/>
        <end position="193"/>
    </location>
</feature>
<keyword evidence="4" id="KW-1185">Reference proteome</keyword>
<proteinExistence type="predicted"/>
<evidence type="ECO:0000259" key="2">
    <source>
        <dbReference type="PROSITE" id="PS51059"/>
    </source>
</evidence>
<keyword evidence="1" id="KW-0812">Transmembrane</keyword>
<dbReference type="AlphaFoldDB" id="A0A8T2YUQ5"/>
<dbReference type="PANTHER" id="PTHR32263">
    <property type="entry name" value="INACTIVE POLY [ADP-RIBOSE] POLYMERASE SRO4-RELATED"/>
    <property type="match status" value="1"/>
</dbReference>
<evidence type="ECO:0000313" key="3">
    <source>
        <dbReference type="EMBL" id="KAH8508716.1"/>
    </source>
</evidence>